<gene>
    <name evidence="1" type="ORF">EEL30_04900</name>
</gene>
<dbReference type="InterPro" id="IPR003540">
    <property type="entry name" value="ADP-ribosyltransferase"/>
</dbReference>
<proteinExistence type="predicted"/>
<keyword evidence="1" id="KW-0808">Transferase</keyword>
<keyword evidence="2" id="KW-1185">Reference proteome</keyword>
<evidence type="ECO:0000313" key="2">
    <source>
        <dbReference type="Proteomes" id="UP000319432"/>
    </source>
</evidence>
<sequence length="207" mass="23744">MNTARVRNFGIDIAKAKRWGKKEYSKWKSVLKENEKKQITEYTKNASPINSYLRKNDGNLGSDLKIDKKIEIMDKALNKSKLKDSIIVYRGTDGIIFGEQYQIDLMDGNKVKKEKAEEIKEKFEGTVLLERGYLSTSIVIGTQFIARPVILELKIPKDGIAGYVDRISYYPGQYELILPRNTQFYIDDIKTIVNGGSQRLKVEARII</sequence>
<accession>A0A502HDQ4</accession>
<dbReference type="OrthoDB" id="2637868at2"/>
<dbReference type="EMBL" id="CP033464">
    <property type="protein sequence ID" value="QDX95673.1"/>
    <property type="molecule type" value="Genomic_DNA"/>
</dbReference>
<dbReference type="GO" id="GO:0016740">
    <property type="term" value="F:transferase activity"/>
    <property type="evidence" value="ECO:0007669"/>
    <property type="project" value="UniProtKB-KW"/>
</dbReference>
<dbReference type="PRINTS" id="PR01390">
    <property type="entry name" value="BINARYTOXINA"/>
</dbReference>
<dbReference type="PROSITE" id="PS51996">
    <property type="entry name" value="TR_MART"/>
    <property type="match status" value="1"/>
</dbReference>
<protein>
    <submittedName>
        <fullName evidence="1">ADP-ribosyltransferase</fullName>
    </submittedName>
</protein>
<reference evidence="1 2" key="1">
    <citation type="submission" date="2018-11" db="EMBL/GenBank/DDBJ databases">
        <title>Phylogenetic determinants of toxin gene distribution in genomes of Brevibacillus laterosporus.</title>
        <authorList>
            <person name="Glare T.R."/>
            <person name="Durrant A."/>
            <person name="Berry C."/>
            <person name="Palma L."/>
            <person name="Ormskirk M."/>
            <person name="Cox M.O."/>
        </authorList>
    </citation>
    <scope>NUCLEOTIDE SEQUENCE [LARGE SCALE GENOMIC DNA]</scope>
    <source>
        <strain evidence="1 2">1821L</strain>
    </source>
</reference>
<dbReference type="Pfam" id="PF03496">
    <property type="entry name" value="ADPrib_exo_Tox"/>
    <property type="match status" value="1"/>
</dbReference>
<dbReference type="Gene3D" id="3.90.176.10">
    <property type="entry name" value="Toxin ADP-ribosyltransferase, Chain A, domain 1"/>
    <property type="match status" value="1"/>
</dbReference>
<organism evidence="1 2">
    <name type="scientific">Brevibacillus laterosporus</name>
    <name type="common">Bacillus laterosporus</name>
    <dbReference type="NCBI Taxonomy" id="1465"/>
    <lineage>
        <taxon>Bacteria</taxon>
        <taxon>Bacillati</taxon>
        <taxon>Bacillota</taxon>
        <taxon>Bacilli</taxon>
        <taxon>Bacillales</taxon>
        <taxon>Paenibacillaceae</taxon>
        <taxon>Brevibacillus</taxon>
    </lineage>
</organism>
<dbReference type="SUPFAM" id="SSF56399">
    <property type="entry name" value="ADP-ribosylation"/>
    <property type="match status" value="1"/>
</dbReference>
<name>A0A502HDQ4_BRELA</name>
<dbReference type="GO" id="GO:0005576">
    <property type="term" value="C:extracellular region"/>
    <property type="evidence" value="ECO:0007669"/>
    <property type="project" value="InterPro"/>
</dbReference>
<dbReference type="InterPro" id="IPR016013">
    <property type="entry name" value="Binary_toxinA_clost-typ"/>
</dbReference>
<dbReference type="Proteomes" id="UP000319432">
    <property type="component" value="Chromosome"/>
</dbReference>
<dbReference type="AlphaFoldDB" id="A0A502HDQ4"/>
<evidence type="ECO:0000313" key="1">
    <source>
        <dbReference type="EMBL" id="QDX95673.1"/>
    </source>
</evidence>